<dbReference type="AlphaFoldDB" id="A0A178ML13"/>
<keyword evidence="1" id="KW-0812">Transmembrane</keyword>
<comment type="caution">
    <text evidence="2">The sequence shown here is derived from an EMBL/GenBank/DDBJ whole genome shotgun (WGS) entry which is preliminary data.</text>
</comment>
<evidence type="ECO:0000256" key="1">
    <source>
        <dbReference type="SAM" id="Phobius"/>
    </source>
</evidence>
<organism evidence="2 3">
    <name type="scientific">Magnetospirillum moscoviense</name>
    <dbReference type="NCBI Taxonomy" id="1437059"/>
    <lineage>
        <taxon>Bacteria</taxon>
        <taxon>Pseudomonadati</taxon>
        <taxon>Pseudomonadota</taxon>
        <taxon>Alphaproteobacteria</taxon>
        <taxon>Rhodospirillales</taxon>
        <taxon>Rhodospirillaceae</taxon>
        <taxon>Magnetospirillum</taxon>
    </lineage>
</organism>
<dbReference type="EMBL" id="LWQU01000158">
    <property type="protein sequence ID" value="OAN48694.1"/>
    <property type="molecule type" value="Genomic_DNA"/>
</dbReference>
<accession>A0A178ML13</accession>
<reference evidence="2 3" key="1">
    <citation type="submission" date="2016-04" db="EMBL/GenBank/DDBJ databases">
        <title>Draft genome sequence of freshwater magnetotactic bacteria Magnetospirillum marisnigri SP-1 and Magnetospirillum moscoviense BB-1.</title>
        <authorList>
            <person name="Koziaeva V."/>
            <person name="Dziuba M.V."/>
            <person name="Ivanov T.M."/>
            <person name="Kuznetsov B."/>
            <person name="Grouzdev D.S."/>
        </authorList>
    </citation>
    <scope>NUCLEOTIDE SEQUENCE [LARGE SCALE GENOMIC DNA]</scope>
    <source>
        <strain evidence="2 3">BB-1</strain>
    </source>
</reference>
<proteinExistence type="predicted"/>
<feature type="transmembrane region" description="Helical" evidence="1">
    <location>
        <begin position="132"/>
        <end position="152"/>
    </location>
</feature>
<dbReference type="RefSeq" id="WP_068502688.1">
    <property type="nucleotide sequence ID" value="NZ_LWQU01000158.1"/>
</dbReference>
<gene>
    <name evidence="2" type="ORF">A6A05_14905</name>
</gene>
<name>A0A178ML13_9PROT</name>
<evidence type="ECO:0000313" key="2">
    <source>
        <dbReference type="EMBL" id="OAN48694.1"/>
    </source>
</evidence>
<keyword evidence="1" id="KW-0472">Membrane</keyword>
<sequence length="258" mass="27952">MEKRLSPEEADVIFQEIIRKLPSVSTPAKLEELSLLALAMMLRRTSSKDLRDELSQQIREIVSSVTPGHSPEAVRNAMRLAVRGCIKVLQVAKERRQPRDTHLDTEKRLASVAEQGHQTSSGTAAKFTDKPIIAGAIAVAALIVLVGAYLGWSRKTDDGYDPNETTKFVEQIIQAAHGEAPATHMFGGPMEVSTMNGVPVVTARGVPRRVCAASGMRLVKKGLLSINGDTPTRISSAIITELCNKDEGDATIMWAATK</sequence>
<evidence type="ECO:0000313" key="3">
    <source>
        <dbReference type="Proteomes" id="UP000078543"/>
    </source>
</evidence>
<keyword evidence="3" id="KW-1185">Reference proteome</keyword>
<keyword evidence="1" id="KW-1133">Transmembrane helix</keyword>
<dbReference type="Proteomes" id="UP000078543">
    <property type="component" value="Unassembled WGS sequence"/>
</dbReference>
<protein>
    <submittedName>
        <fullName evidence="2">Uncharacterized protein</fullName>
    </submittedName>
</protein>
<dbReference type="OrthoDB" id="7354952at2"/>